<comment type="subcellular location">
    <subcellularLocation>
        <location evidence="1">Cytoplasm</location>
        <location evidence="1">Cytoskeleton</location>
    </subcellularLocation>
</comment>
<keyword evidence="3" id="KW-0493">Microtubule</keyword>
<dbReference type="AlphaFoldDB" id="A0AAE4JVD3"/>
<reference evidence="9" key="1">
    <citation type="submission" date="2023-07" db="EMBL/GenBank/DDBJ databases">
        <authorList>
            <person name="Luz R."/>
            <person name="Cordeiro R."/>
            <person name="Fonseca A."/>
            <person name="Goncalves V."/>
        </authorList>
    </citation>
    <scope>NUCLEOTIDE SEQUENCE [LARGE SCALE GENOMIC DNA]</scope>
    <source>
        <strain evidence="9">BACA0444</strain>
    </source>
</reference>
<evidence type="ECO:0000256" key="6">
    <source>
        <dbReference type="SAM" id="Coils"/>
    </source>
</evidence>
<keyword evidence="5" id="KW-0206">Cytoskeleton</keyword>
<keyword evidence="9" id="KW-1185">Reference proteome</keyword>
<organism evidence="8 9">
    <name type="scientific">Pseudocalidococcus azoricus BACA0444</name>
    <dbReference type="NCBI Taxonomy" id="2918990"/>
    <lineage>
        <taxon>Bacteria</taxon>
        <taxon>Bacillati</taxon>
        <taxon>Cyanobacteriota</taxon>
        <taxon>Cyanophyceae</taxon>
        <taxon>Acaryochloridales</taxon>
        <taxon>Thermosynechococcaceae</taxon>
        <taxon>Pseudocalidococcus</taxon>
        <taxon>Pseudocalidococcus azoricus</taxon>
    </lineage>
</organism>
<evidence type="ECO:0000256" key="1">
    <source>
        <dbReference type="ARBA" id="ARBA00004245"/>
    </source>
</evidence>
<keyword evidence="7" id="KW-0472">Membrane</keyword>
<dbReference type="RefSeq" id="WP_322877517.1">
    <property type="nucleotide sequence ID" value="NZ_JAVMIP010000003.1"/>
</dbReference>
<evidence type="ECO:0000313" key="8">
    <source>
        <dbReference type="EMBL" id="MDS3860235.1"/>
    </source>
</evidence>
<evidence type="ECO:0008006" key="10">
    <source>
        <dbReference type="Google" id="ProtNLM"/>
    </source>
</evidence>
<keyword evidence="4 6" id="KW-0175">Coiled coil</keyword>
<evidence type="ECO:0000256" key="4">
    <source>
        <dbReference type="ARBA" id="ARBA00023054"/>
    </source>
</evidence>
<dbReference type="GO" id="GO:0005200">
    <property type="term" value="F:structural constituent of cytoskeleton"/>
    <property type="evidence" value="ECO:0007669"/>
    <property type="project" value="InterPro"/>
</dbReference>
<keyword evidence="2" id="KW-0963">Cytoplasm</keyword>
<proteinExistence type="predicted"/>
<dbReference type="Proteomes" id="UP001268256">
    <property type="component" value="Unassembled WGS sequence"/>
</dbReference>
<name>A0AAE4JVD3_9CYAN</name>
<evidence type="ECO:0000313" key="9">
    <source>
        <dbReference type="Proteomes" id="UP001268256"/>
    </source>
</evidence>
<dbReference type="InterPro" id="IPR008374">
    <property type="entry name" value="SF_assemblin/giardin_b"/>
</dbReference>
<feature type="coiled-coil region" evidence="6">
    <location>
        <begin position="28"/>
        <end position="92"/>
    </location>
</feature>
<comment type="caution">
    <text evidence="8">The sequence shown here is derived from an EMBL/GenBank/DDBJ whole genome shotgun (WGS) entry which is preliminary data.</text>
</comment>
<dbReference type="EMBL" id="JAVMIP010000003">
    <property type="protein sequence ID" value="MDS3860235.1"/>
    <property type="molecule type" value="Genomic_DNA"/>
</dbReference>
<sequence>MSDVMTASEAKQILDAIQALTVEVKVNQARTEEQFKTLRAEVKAEINELRAEVKAEINELRTEVKAEIKALNDKVDTLRSDLRDDINELRDRQKAIDSRLWAFIVGLVTLVGGGVIKVLWFDRA</sequence>
<dbReference type="SUPFAM" id="SSF58100">
    <property type="entry name" value="Bacterial hemolysins"/>
    <property type="match status" value="1"/>
</dbReference>
<accession>A0AAE4JVD3</accession>
<keyword evidence="7" id="KW-0812">Transmembrane</keyword>
<feature type="transmembrane region" description="Helical" evidence="7">
    <location>
        <begin position="100"/>
        <end position="121"/>
    </location>
</feature>
<gene>
    <name evidence="8" type="ORF">RIF25_05390</name>
</gene>
<evidence type="ECO:0000256" key="3">
    <source>
        <dbReference type="ARBA" id="ARBA00022701"/>
    </source>
</evidence>
<evidence type="ECO:0000256" key="5">
    <source>
        <dbReference type="ARBA" id="ARBA00023212"/>
    </source>
</evidence>
<protein>
    <recommendedName>
        <fullName evidence="10">DUF1640 domain-containing protein</fullName>
    </recommendedName>
</protein>
<evidence type="ECO:0000256" key="7">
    <source>
        <dbReference type="SAM" id="Phobius"/>
    </source>
</evidence>
<evidence type="ECO:0000256" key="2">
    <source>
        <dbReference type="ARBA" id="ARBA00022490"/>
    </source>
</evidence>
<keyword evidence="7" id="KW-1133">Transmembrane helix</keyword>
<dbReference type="Gene3D" id="6.10.250.2700">
    <property type="match status" value="1"/>
</dbReference>
<dbReference type="Pfam" id="PF06705">
    <property type="entry name" value="SF-assemblin"/>
    <property type="match status" value="1"/>
</dbReference>
<dbReference type="GO" id="GO:0005874">
    <property type="term" value="C:microtubule"/>
    <property type="evidence" value="ECO:0007669"/>
    <property type="project" value="UniProtKB-KW"/>
</dbReference>